<dbReference type="Proteomes" id="UP001159405">
    <property type="component" value="Unassembled WGS sequence"/>
</dbReference>
<name>A0ABN8N3N1_9CNID</name>
<dbReference type="EMBL" id="CALNXK010000010">
    <property type="protein sequence ID" value="CAH3042425.1"/>
    <property type="molecule type" value="Genomic_DNA"/>
</dbReference>
<proteinExistence type="predicted"/>
<comment type="caution">
    <text evidence="2">The sequence shown here is derived from an EMBL/GenBank/DDBJ whole genome shotgun (WGS) entry which is preliminary data.</text>
</comment>
<organism evidence="2 3">
    <name type="scientific">Porites lobata</name>
    <dbReference type="NCBI Taxonomy" id="104759"/>
    <lineage>
        <taxon>Eukaryota</taxon>
        <taxon>Metazoa</taxon>
        <taxon>Cnidaria</taxon>
        <taxon>Anthozoa</taxon>
        <taxon>Hexacorallia</taxon>
        <taxon>Scleractinia</taxon>
        <taxon>Fungiina</taxon>
        <taxon>Poritidae</taxon>
        <taxon>Porites</taxon>
    </lineage>
</organism>
<evidence type="ECO:0000313" key="3">
    <source>
        <dbReference type="Proteomes" id="UP001159405"/>
    </source>
</evidence>
<protein>
    <submittedName>
        <fullName evidence="2">Uncharacterized protein</fullName>
    </submittedName>
</protein>
<evidence type="ECO:0000256" key="1">
    <source>
        <dbReference type="SAM" id="MobiDB-lite"/>
    </source>
</evidence>
<feature type="region of interest" description="Disordered" evidence="1">
    <location>
        <begin position="45"/>
        <end position="88"/>
    </location>
</feature>
<accession>A0ABN8N3N1</accession>
<evidence type="ECO:0000313" key="2">
    <source>
        <dbReference type="EMBL" id="CAH3042425.1"/>
    </source>
</evidence>
<sequence length="139" mass="15823">MKPSLAFAFAFVASFRSNSDEGEAYLRIFSFDNFPKKFIMDESSRKNDTAVGDEQGFEKSPGTEEEKGNKVAGLQQGKKNTSGSRSLKAVKSNYSKTVSSYRMMDNFFRFLTQHGGNADNPQLYNDDMNYERFIEDELF</sequence>
<reference evidence="2 3" key="1">
    <citation type="submission" date="2022-05" db="EMBL/GenBank/DDBJ databases">
        <authorList>
            <consortium name="Genoscope - CEA"/>
            <person name="William W."/>
        </authorList>
    </citation>
    <scope>NUCLEOTIDE SEQUENCE [LARGE SCALE GENOMIC DNA]</scope>
</reference>
<gene>
    <name evidence="2" type="ORF">PLOB_00000926</name>
</gene>
<keyword evidence="3" id="KW-1185">Reference proteome</keyword>